<evidence type="ECO:0000256" key="1">
    <source>
        <dbReference type="ARBA" id="ARBA00022741"/>
    </source>
</evidence>
<feature type="compositionally biased region" description="Basic and acidic residues" evidence="4">
    <location>
        <begin position="1"/>
        <end position="10"/>
    </location>
</feature>
<dbReference type="InterPro" id="IPR001054">
    <property type="entry name" value="A/G_cyclase"/>
</dbReference>
<dbReference type="GO" id="GO:0004016">
    <property type="term" value="F:adenylate cyclase activity"/>
    <property type="evidence" value="ECO:0007669"/>
    <property type="project" value="TreeGrafter"/>
</dbReference>
<dbReference type="RefSeq" id="XP_050550952.1">
    <property type="nucleotide sequence ID" value="XM_050694995.1"/>
</dbReference>
<feature type="region of interest" description="Disordered" evidence="4">
    <location>
        <begin position="1"/>
        <end position="26"/>
    </location>
</feature>
<dbReference type="GO" id="GO:0005737">
    <property type="term" value="C:cytoplasm"/>
    <property type="evidence" value="ECO:0007669"/>
    <property type="project" value="TreeGrafter"/>
</dbReference>
<evidence type="ECO:0000256" key="2">
    <source>
        <dbReference type="ARBA" id="ARBA00022840"/>
    </source>
</evidence>
<dbReference type="GO" id="GO:0005524">
    <property type="term" value="F:ATP binding"/>
    <property type="evidence" value="ECO:0007669"/>
    <property type="project" value="UniProtKB-KW"/>
</dbReference>
<evidence type="ECO:0000256" key="3">
    <source>
        <dbReference type="ARBA" id="ARBA00023239"/>
    </source>
</evidence>
<keyword evidence="1" id="KW-0547">Nucleotide-binding</keyword>
<keyword evidence="2" id="KW-0067">ATP-binding</keyword>
<dbReference type="OrthoDB" id="194468at2759"/>
<keyword evidence="3" id="KW-0456">Lyase</keyword>
<gene>
    <name evidence="7" type="primary">LOC118266214</name>
</gene>
<dbReference type="CDD" id="cd07302">
    <property type="entry name" value="CHD"/>
    <property type="match status" value="2"/>
</dbReference>
<dbReference type="PANTHER" id="PTHR16305:SF28">
    <property type="entry name" value="GUANYLATE CYCLASE DOMAIN-CONTAINING PROTEIN"/>
    <property type="match status" value="1"/>
</dbReference>
<organism evidence="6 7">
    <name type="scientific">Spodoptera frugiperda</name>
    <name type="common">Fall armyworm</name>
    <dbReference type="NCBI Taxonomy" id="7108"/>
    <lineage>
        <taxon>Eukaryota</taxon>
        <taxon>Metazoa</taxon>
        <taxon>Ecdysozoa</taxon>
        <taxon>Arthropoda</taxon>
        <taxon>Hexapoda</taxon>
        <taxon>Insecta</taxon>
        <taxon>Pterygota</taxon>
        <taxon>Neoptera</taxon>
        <taxon>Endopterygota</taxon>
        <taxon>Lepidoptera</taxon>
        <taxon>Glossata</taxon>
        <taxon>Ditrysia</taxon>
        <taxon>Noctuoidea</taxon>
        <taxon>Noctuidae</taxon>
        <taxon>Amphipyrinae</taxon>
        <taxon>Spodoptera</taxon>
    </lineage>
</organism>
<dbReference type="Pfam" id="PF00211">
    <property type="entry name" value="Guanylate_cyc"/>
    <property type="match status" value="2"/>
</dbReference>
<keyword evidence="6" id="KW-1185">Reference proteome</keyword>
<dbReference type="InterPro" id="IPR029787">
    <property type="entry name" value="Nucleotide_cyclase"/>
</dbReference>
<feature type="domain" description="Guanylate cyclase" evidence="5">
    <location>
        <begin position="116"/>
        <end position="249"/>
    </location>
</feature>
<evidence type="ECO:0000313" key="6">
    <source>
        <dbReference type="Proteomes" id="UP000829999"/>
    </source>
</evidence>
<dbReference type="SUPFAM" id="SSF55073">
    <property type="entry name" value="Nucleotide cyclase"/>
    <property type="match status" value="2"/>
</dbReference>
<proteinExistence type="predicted"/>
<name>A0A9R0EVC4_SPOFR</name>
<dbReference type="GeneID" id="118266214"/>
<dbReference type="Gene3D" id="3.30.70.1230">
    <property type="entry name" value="Nucleotide cyclase"/>
    <property type="match status" value="2"/>
</dbReference>
<feature type="region of interest" description="Disordered" evidence="4">
    <location>
        <begin position="61"/>
        <end position="80"/>
    </location>
</feature>
<dbReference type="GO" id="GO:0009190">
    <property type="term" value="P:cyclic nucleotide biosynthetic process"/>
    <property type="evidence" value="ECO:0007669"/>
    <property type="project" value="InterPro"/>
</dbReference>
<dbReference type="FunFam" id="3.30.70.1230:FF:000017">
    <property type="entry name" value="Adenylate cyclase type 10"/>
    <property type="match status" value="1"/>
</dbReference>
<dbReference type="PANTHER" id="PTHR16305">
    <property type="entry name" value="TESTICULAR SOLUBLE ADENYLYL CYCLASE"/>
    <property type="match status" value="1"/>
</dbReference>
<evidence type="ECO:0000259" key="5">
    <source>
        <dbReference type="PROSITE" id="PS50125"/>
    </source>
</evidence>
<dbReference type="Proteomes" id="UP000829999">
    <property type="component" value="Chromosome 7"/>
</dbReference>
<protein>
    <submittedName>
        <fullName evidence="7">Adenylate cyclase type 10</fullName>
    </submittedName>
</protein>
<dbReference type="GO" id="GO:0035556">
    <property type="term" value="P:intracellular signal transduction"/>
    <property type="evidence" value="ECO:0007669"/>
    <property type="project" value="InterPro"/>
</dbReference>
<reference evidence="7" key="1">
    <citation type="submission" date="2025-08" db="UniProtKB">
        <authorList>
            <consortium name="RefSeq"/>
        </authorList>
    </citation>
    <scope>IDENTIFICATION</scope>
    <source>
        <tissue evidence="7">Whole larval tissue</tissue>
    </source>
</reference>
<dbReference type="PROSITE" id="PS50125">
    <property type="entry name" value="GUANYLATE_CYCLASE_2"/>
    <property type="match status" value="2"/>
</dbReference>
<evidence type="ECO:0000256" key="4">
    <source>
        <dbReference type="SAM" id="MobiDB-lite"/>
    </source>
</evidence>
<feature type="domain" description="Guanylate cyclase" evidence="5">
    <location>
        <begin position="389"/>
        <end position="512"/>
    </location>
</feature>
<sequence length="1754" mass="201899">MDKGKDKRTSLDYSSSMLNARKALQDRQSETNYDEYLMAMKRVHHRHSVVNDVPAEIETPRARRRKQSMQKQAMLDSKETMSSMTEAARMGIIASMVPDEIIYKHCDYSIRSYETALMFCDVSGFTDLCEKYTTSGSGGPSRLTKVLNSYIGAMVQEILTHNGDVLKFSGDAFLSMWKKTAKLSMQDVVHSAIDCGLIIQKNYGNFTTDVGVVLKVKVAISAGLSHFSIIGDENLTQSSSSFVIIGQPVWDVKMAQYMSKSGDVLTAASAWTYVNEAEYWTQPCGDGRHTKVLGVGASWKRVEKLQENLGERKFSETFAKQHRESTYSTDSIDSTALIMYKEFSLRPAVIAAVRTSWYPDLRRFMAIPVLRAVENDEPMEFLTEVRRVIVVFLNIITRTVTPDVLIELVDTVYKRVSSLTSESGGLVNKVSMFDKDMMILIVFGLRGLSHEDEAQHALLCAYQIKNQIVDPNVINVSIGITSGTTYCGVVGHILRREYTVIGPAVNKAARLMMSYQDKVTCDKETFLRSKIEQEYFKQLESKPLKGIAKPGPVYEFNYAGWPERPPCSRHPILGRNDEMRVFKSTLQNAMEQQNRSFTRYRDHVYGIAFTGESQIGKTRMIDECLFVTPDFISKQKIVLRSGDNAPYHLFRTFMGKHFRRGRGGRRNSQENKENRIRQTILMEHTTPLQVYGINTIFQCQFPLPDNFRYYGDILSEFSVKIIVQDICRKVLIQMCVVAVEEAQYIDDESWRLILMLLEIKILFFVFSIADVETMSDFAKSCYENNMIRKVPLAGIDRTYHAALACQLLDVQAIPADLEKVIESASGGSPGWIQNFLIALVQRGALAIVTMTRHDVQKKPGLVMPALSLLQKVVDVEEEEMARRHSFQSIYSLMSVSMVSKTDNQLSDQDGDRTVQVAVLADSYTFEDMKVDMAMDAIILKTYDSLTPFEKMLLKCGSVLGDVFSRRMLLNLLQCDSPRKVAQAIAKLFIIRVLECEGGDFTHDTSLVLVHPAPAVPDPKPPYCACLGTRQPPHCRDLPMYAFCGYMKFRHSLFRTTTYEMLTETQKHEMHARALLYLERYTRRCTSCGAGCFAKLLGLRCDDGLIQETEELKRTRLQISALSAEAKIPGEEKTNFYFNDTSMDYPVNMPADLSNFELWETEGNWMSRVLESQSRRPSNQMLSNKRVRSFSSMEIENCECLSILLCVYSQILDHCRGAGEFQKLYEAYLEYADLCININTNIPQAVRLLFEVESFIETEDFYPQNLNKKWVRDFCMANIFSLRGICMLESGDHSEARKQLLHAMKLYRHPFPTSKHMRRLGNMGASFHQVMALYIAPNFYIERESGIMGSFYEDIAFTLYRLYRLFTEAKEPANATLAAKWCLHYALRTNSNFRLLCVSYANMIGDYGQRQQFSMCEKLENRAMEICRRKRGQLDVTEVPAVSYLYTSIFLFYVDHGKKIESLEFGLSVMHMLTTRTEMNTRESLVLCMLKLLLSDLKINDMVSIMREFFYLTDHYDLCSETWYYYYAIVILLDTGYCVESYGTCEKFYMKKGDALLRSKTPEAAWNFFVCMWLVTIRIGAWERSILWEEKIKQLLSMKLNRHEFNMMILIRLVEGLLITLVREMDYRNIKKIIVLEKYLKPLFLDMEKACAKSPMYRTRYCLMSAYYAYIRGKKHRAYNYLNKAYDLSKQYSNLVLICWVEHTRNHWKGTLNPKYIDYWSEHVEPNNLLDFRDFDPQNNTIIPYTLPLPTDLDK</sequence>
<accession>A0A9R0EVC4</accession>
<evidence type="ECO:0000313" key="7">
    <source>
        <dbReference type="RefSeq" id="XP_050550952.1"/>
    </source>
</evidence>